<gene>
    <name evidence="2" type="ORF">FRACYDRAFT_242041</name>
</gene>
<evidence type="ECO:0008006" key="4">
    <source>
        <dbReference type="Google" id="ProtNLM"/>
    </source>
</evidence>
<keyword evidence="1" id="KW-0732">Signal</keyword>
<keyword evidence="3" id="KW-1185">Reference proteome</keyword>
<organism evidence="2 3">
    <name type="scientific">Fragilariopsis cylindrus CCMP1102</name>
    <dbReference type="NCBI Taxonomy" id="635003"/>
    <lineage>
        <taxon>Eukaryota</taxon>
        <taxon>Sar</taxon>
        <taxon>Stramenopiles</taxon>
        <taxon>Ochrophyta</taxon>
        <taxon>Bacillariophyta</taxon>
        <taxon>Bacillariophyceae</taxon>
        <taxon>Bacillariophycidae</taxon>
        <taxon>Bacillariales</taxon>
        <taxon>Bacillariaceae</taxon>
        <taxon>Fragilariopsis</taxon>
    </lineage>
</organism>
<evidence type="ECO:0000313" key="2">
    <source>
        <dbReference type="EMBL" id="OEU13698.1"/>
    </source>
</evidence>
<evidence type="ECO:0000256" key="1">
    <source>
        <dbReference type="SAM" id="SignalP"/>
    </source>
</evidence>
<dbReference type="PANTHER" id="PTHR33477">
    <property type="entry name" value="P-LOOP NTPASE DOMAIN-CONTAINING PROTEIN LPA1 HOMOLOG 1"/>
    <property type="match status" value="1"/>
</dbReference>
<sequence>MTMKEKCYSNAIILIIILVILENKNVSFTDALTNNGIKTRAFAFSPRSKKEKPKLVLIGGCTGTGKSTFGMSVALDQGILKCISTDTIRQIMRSFIPKNISPALHRSSYENVLSGSNFNDDDPIAGWYETVHVLESSVEGLVTDAIARNQGLVLEGVSISPSRKLIDLWEEGGGIATGCLLTITNEETHKSMLTRRGLLAGESSKQGLKDQEKIDNFDRIRKIQDEMIKLANEAQWILIEQKIEIDPLEIIANN</sequence>
<dbReference type="KEGG" id="fcy:FRACYDRAFT_242041"/>
<protein>
    <recommendedName>
        <fullName evidence="4">P-loop containing nucleoside triphosphate hydrolase protein</fullName>
    </recommendedName>
</protein>
<name>A0A1E7F673_9STRA</name>
<dbReference type="AlphaFoldDB" id="A0A1E7F673"/>
<dbReference type="SUPFAM" id="SSF52540">
    <property type="entry name" value="P-loop containing nucleoside triphosphate hydrolases"/>
    <property type="match status" value="1"/>
</dbReference>
<dbReference type="InParanoid" id="A0A1E7F673"/>
<dbReference type="PANTHER" id="PTHR33477:SF3">
    <property type="entry name" value="P-LOOP NTPASE DOMAIN-CONTAINING PROTEIN LPA1 HOMOLOG 1"/>
    <property type="match status" value="1"/>
</dbReference>
<dbReference type="Proteomes" id="UP000095751">
    <property type="component" value="Unassembled WGS sequence"/>
</dbReference>
<dbReference type="InterPro" id="IPR027417">
    <property type="entry name" value="P-loop_NTPase"/>
</dbReference>
<evidence type="ECO:0000313" key="3">
    <source>
        <dbReference type="Proteomes" id="UP000095751"/>
    </source>
</evidence>
<feature type="signal peptide" evidence="1">
    <location>
        <begin position="1"/>
        <end position="31"/>
    </location>
</feature>
<accession>A0A1E7F673</accession>
<reference evidence="2 3" key="1">
    <citation type="submission" date="2016-09" db="EMBL/GenBank/DDBJ databases">
        <title>Extensive genetic diversity and differential bi-allelic expression allows diatom success in the polar Southern Ocean.</title>
        <authorList>
            <consortium name="DOE Joint Genome Institute"/>
            <person name="Mock T."/>
            <person name="Otillar R.P."/>
            <person name="Strauss J."/>
            <person name="Dupont C."/>
            <person name="Frickenhaus S."/>
            <person name="Maumus F."/>
            <person name="Mcmullan M."/>
            <person name="Sanges R."/>
            <person name="Schmutz J."/>
            <person name="Toseland A."/>
            <person name="Valas R."/>
            <person name="Veluchamy A."/>
            <person name="Ward B.J."/>
            <person name="Allen A."/>
            <person name="Barry K."/>
            <person name="Falciatore A."/>
            <person name="Ferrante M."/>
            <person name="Fortunato A.E."/>
            <person name="Gloeckner G."/>
            <person name="Gruber A."/>
            <person name="Hipkin R."/>
            <person name="Janech M."/>
            <person name="Kroth P."/>
            <person name="Leese F."/>
            <person name="Lindquist E."/>
            <person name="Lyon B.R."/>
            <person name="Martin J."/>
            <person name="Mayer C."/>
            <person name="Parker M."/>
            <person name="Quesneville H."/>
            <person name="Raymond J."/>
            <person name="Uhlig C."/>
            <person name="Valentin K.U."/>
            <person name="Worden A.Z."/>
            <person name="Armbrust E.V."/>
            <person name="Bowler C."/>
            <person name="Green B."/>
            <person name="Moulton V."/>
            <person name="Van Oosterhout C."/>
            <person name="Grigoriev I."/>
        </authorList>
    </citation>
    <scope>NUCLEOTIDE SEQUENCE [LARGE SCALE GENOMIC DNA]</scope>
    <source>
        <strain evidence="2 3">CCMP1102</strain>
    </source>
</reference>
<dbReference type="EMBL" id="KV784361">
    <property type="protein sequence ID" value="OEU13698.1"/>
    <property type="molecule type" value="Genomic_DNA"/>
</dbReference>
<dbReference type="OrthoDB" id="10263927at2759"/>
<proteinExistence type="predicted"/>
<feature type="chain" id="PRO_5009192729" description="P-loop containing nucleoside triphosphate hydrolase protein" evidence="1">
    <location>
        <begin position="32"/>
        <end position="254"/>
    </location>
</feature>
<dbReference type="Gene3D" id="3.40.50.300">
    <property type="entry name" value="P-loop containing nucleotide triphosphate hydrolases"/>
    <property type="match status" value="1"/>
</dbReference>